<gene>
    <name evidence="2" type="ORF">BN2614_LOCUS13</name>
</gene>
<dbReference type="Proteomes" id="UP000269945">
    <property type="component" value="Unassembled WGS sequence"/>
</dbReference>
<protein>
    <submittedName>
        <fullName evidence="2">Uncharacterized protein</fullName>
    </submittedName>
</protein>
<feature type="compositionally biased region" description="Polar residues" evidence="1">
    <location>
        <begin position="20"/>
        <end position="31"/>
    </location>
</feature>
<reference evidence="2 3" key="1">
    <citation type="submission" date="2018-10" db="EMBL/GenBank/DDBJ databases">
        <authorList>
            <person name="Ekblom R."/>
            <person name="Jareborg N."/>
        </authorList>
    </citation>
    <scope>NUCLEOTIDE SEQUENCE [LARGE SCALE GENOMIC DNA]</scope>
    <source>
        <tissue evidence="2">Muscle</tissue>
    </source>
</reference>
<evidence type="ECO:0000256" key="1">
    <source>
        <dbReference type="SAM" id="MobiDB-lite"/>
    </source>
</evidence>
<comment type="caution">
    <text evidence="2">The sequence shown here is derived from an EMBL/GenBank/DDBJ whole genome shotgun (WGS) entry which is preliminary data.</text>
</comment>
<dbReference type="EMBL" id="CYRY02015105">
    <property type="protein sequence ID" value="VCW85318.1"/>
    <property type="molecule type" value="Genomic_DNA"/>
</dbReference>
<accession>A0A9X9Q0K3</accession>
<organism evidence="2 3">
    <name type="scientific">Gulo gulo</name>
    <name type="common">Wolverine</name>
    <name type="synonym">Gluton</name>
    <dbReference type="NCBI Taxonomy" id="48420"/>
    <lineage>
        <taxon>Eukaryota</taxon>
        <taxon>Metazoa</taxon>
        <taxon>Chordata</taxon>
        <taxon>Craniata</taxon>
        <taxon>Vertebrata</taxon>
        <taxon>Euteleostomi</taxon>
        <taxon>Mammalia</taxon>
        <taxon>Eutheria</taxon>
        <taxon>Laurasiatheria</taxon>
        <taxon>Carnivora</taxon>
        <taxon>Caniformia</taxon>
        <taxon>Musteloidea</taxon>
        <taxon>Mustelidae</taxon>
        <taxon>Guloninae</taxon>
        <taxon>Gulo</taxon>
    </lineage>
</organism>
<keyword evidence="3" id="KW-1185">Reference proteome</keyword>
<dbReference type="AlphaFoldDB" id="A0A9X9Q0K3"/>
<name>A0A9X9Q0K3_GULGU</name>
<evidence type="ECO:0000313" key="2">
    <source>
        <dbReference type="EMBL" id="VCW85318.1"/>
    </source>
</evidence>
<feature type="region of interest" description="Disordered" evidence="1">
    <location>
        <begin position="1"/>
        <end position="77"/>
    </location>
</feature>
<evidence type="ECO:0000313" key="3">
    <source>
        <dbReference type="Proteomes" id="UP000269945"/>
    </source>
</evidence>
<sequence>MLGVGQAKTRKNFKEVLGETESQSGEASSPSLPCRARSGLGQWGSSQMRRHLMGERRPPGQREGGAPPWACIPRPTN</sequence>
<proteinExistence type="predicted"/>